<keyword evidence="8" id="KW-0732">Signal</keyword>
<dbReference type="InterPro" id="IPR036318">
    <property type="entry name" value="FAD-bd_PCMH-like_sf"/>
</dbReference>
<reference evidence="10" key="1">
    <citation type="submission" date="2019-12" db="EMBL/GenBank/DDBJ databases">
        <authorList>
            <person name="Scholes J."/>
        </authorList>
    </citation>
    <scope>NUCLEOTIDE SEQUENCE</scope>
</reference>
<dbReference type="InterPro" id="IPR015345">
    <property type="entry name" value="Cytokinin_DH_FAD/cytokin-bd"/>
</dbReference>
<comment type="caution">
    <text evidence="10">The sequence shown here is derived from an EMBL/GenBank/DDBJ whole genome shotgun (WGS) entry which is preliminary data.</text>
</comment>
<organism evidence="10 11">
    <name type="scientific">Striga hermonthica</name>
    <name type="common">Purple witchweed</name>
    <name type="synonym">Buchnera hermonthica</name>
    <dbReference type="NCBI Taxonomy" id="68872"/>
    <lineage>
        <taxon>Eukaryota</taxon>
        <taxon>Viridiplantae</taxon>
        <taxon>Streptophyta</taxon>
        <taxon>Embryophyta</taxon>
        <taxon>Tracheophyta</taxon>
        <taxon>Spermatophyta</taxon>
        <taxon>Magnoliopsida</taxon>
        <taxon>eudicotyledons</taxon>
        <taxon>Gunneridae</taxon>
        <taxon>Pentapetalae</taxon>
        <taxon>asterids</taxon>
        <taxon>lamiids</taxon>
        <taxon>Lamiales</taxon>
        <taxon>Orobanchaceae</taxon>
        <taxon>Buchnereae</taxon>
        <taxon>Striga</taxon>
    </lineage>
</organism>
<gene>
    <name evidence="10" type="ORF">SHERM_14566</name>
</gene>
<dbReference type="GO" id="GO:0071949">
    <property type="term" value="F:FAD binding"/>
    <property type="evidence" value="ECO:0007669"/>
    <property type="project" value="InterPro"/>
</dbReference>
<comment type="similarity">
    <text evidence="2">Belongs to the oxygen-dependent FAD-linked oxidoreductase family.</text>
</comment>
<evidence type="ECO:0000256" key="5">
    <source>
        <dbReference type="ARBA" id="ARBA00022827"/>
    </source>
</evidence>
<keyword evidence="4" id="KW-0285">Flavoprotein</keyword>
<dbReference type="EMBL" id="CACSLK010012206">
    <property type="protein sequence ID" value="CAA0814265.1"/>
    <property type="molecule type" value="Genomic_DNA"/>
</dbReference>
<evidence type="ECO:0000313" key="10">
    <source>
        <dbReference type="EMBL" id="CAA0814265.1"/>
    </source>
</evidence>
<dbReference type="SUPFAM" id="SSF55103">
    <property type="entry name" value="FAD-linked oxidases, C-terminal domain"/>
    <property type="match status" value="1"/>
</dbReference>
<evidence type="ECO:0000313" key="11">
    <source>
        <dbReference type="Proteomes" id="UP001153555"/>
    </source>
</evidence>
<dbReference type="PANTHER" id="PTHR13878:SF127">
    <property type="entry name" value="CYTOKININ DEHYDROGENASE 3"/>
    <property type="match status" value="1"/>
</dbReference>
<accession>A0A9N7MT21</accession>
<dbReference type="Pfam" id="PF01565">
    <property type="entry name" value="FAD_binding_4"/>
    <property type="match status" value="1"/>
</dbReference>
<dbReference type="InterPro" id="IPR006094">
    <property type="entry name" value="Oxid_FAD_bind_N"/>
</dbReference>
<feature type="chain" id="PRO_5040221955" description="cytokinin dehydrogenase" evidence="8">
    <location>
        <begin position="30"/>
        <end position="503"/>
    </location>
</feature>
<comment type="cofactor">
    <cofactor evidence="1">
        <name>FAD</name>
        <dbReference type="ChEBI" id="CHEBI:57692"/>
    </cofactor>
</comment>
<protein>
    <recommendedName>
        <fullName evidence="3">cytokinin dehydrogenase</fullName>
        <ecNumber evidence="3">1.5.99.12</ecNumber>
    </recommendedName>
</protein>
<sequence length="503" mass="55815">MAIPQYYANPPHFFVFLLCIIIIISLVSGECKLRNDNSSIAIASSDYGNMEHETPAFVLYPSSDADIIDLVKSTSRPSTVAARGHGHSVRGQALTSGGVVVNMTALGENKGDRIVIGGNLSCGFYADIGAEQLWVDVLRATLRQGLAPVSWTDYLYLSVGGTLSNAGISGRASLRGPQIANVLQLQVITGKGENLTCSPNENPELFLAVLGGLGQFGIITRARIVLDKAPTNVKWAKLVYSNFSTFINDQEHLISGSDANYVEGYVIVNVSVIDQWKPALSISQSDRTRIVDLLTNHSLLFAIELAVFYDNQTDSNTIDQKFETLLKELNFIPGLNFNTDVLFFDFLHRLGNLDTLQIGSQLSHPYLALFIPKSDIVEFNKLVVTGMLPRLNQTSGNFMFFPLKKNKWNDSMSAVTPEGDIFYGLGLLHSIPKNAYKSIDAFNNEILRVCEESDIKIKQYLPHYTTQEDWINHFGQAKWETFVKRKELFDPNMILSPGQKIFN</sequence>
<feature type="domain" description="FAD-binding PCMH-type" evidence="9">
    <location>
        <begin position="50"/>
        <end position="229"/>
    </location>
</feature>
<name>A0A9N7MT21_STRHE</name>
<evidence type="ECO:0000256" key="2">
    <source>
        <dbReference type="ARBA" id="ARBA00005466"/>
    </source>
</evidence>
<keyword evidence="11" id="KW-1185">Reference proteome</keyword>
<dbReference type="InterPro" id="IPR016166">
    <property type="entry name" value="FAD-bd_PCMH"/>
</dbReference>
<dbReference type="InterPro" id="IPR016167">
    <property type="entry name" value="FAD-bd_PCMH_sub1"/>
</dbReference>
<dbReference type="GO" id="GO:0019139">
    <property type="term" value="F:cytokinin dehydrogenase activity"/>
    <property type="evidence" value="ECO:0007669"/>
    <property type="project" value="UniProtKB-EC"/>
</dbReference>
<evidence type="ECO:0000256" key="3">
    <source>
        <dbReference type="ARBA" id="ARBA00011928"/>
    </source>
</evidence>
<dbReference type="GO" id="GO:0009690">
    <property type="term" value="P:cytokinin metabolic process"/>
    <property type="evidence" value="ECO:0007669"/>
    <property type="project" value="InterPro"/>
</dbReference>
<dbReference type="InterPro" id="IPR016169">
    <property type="entry name" value="FAD-bd_PCMH_sub2"/>
</dbReference>
<dbReference type="AlphaFoldDB" id="A0A9N7MT21"/>
<evidence type="ECO:0000256" key="6">
    <source>
        <dbReference type="ARBA" id="ARBA00023002"/>
    </source>
</evidence>
<dbReference type="InterPro" id="IPR050432">
    <property type="entry name" value="FAD-linked_Oxidoreductases_BP"/>
</dbReference>
<comment type="catalytic activity">
    <reaction evidence="7">
        <text>N(6)-dimethylallyladenine + A + H2O = 3-methyl-2-butenal + adenine + AH2</text>
        <dbReference type="Rhea" id="RHEA:13625"/>
        <dbReference type="ChEBI" id="CHEBI:13193"/>
        <dbReference type="ChEBI" id="CHEBI:15377"/>
        <dbReference type="ChEBI" id="CHEBI:15825"/>
        <dbReference type="ChEBI" id="CHEBI:16708"/>
        <dbReference type="ChEBI" id="CHEBI:17499"/>
        <dbReference type="ChEBI" id="CHEBI:17660"/>
        <dbReference type="EC" id="1.5.99.12"/>
    </reaction>
</comment>
<dbReference type="Gene3D" id="3.40.462.10">
    <property type="entry name" value="FAD-linked oxidases, C-terminal domain"/>
    <property type="match status" value="1"/>
</dbReference>
<dbReference type="Proteomes" id="UP001153555">
    <property type="component" value="Unassembled WGS sequence"/>
</dbReference>
<keyword evidence="6" id="KW-0560">Oxidoreductase</keyword>
<feature type="signal peptide" evidence="8">
    <location>
        <begin position="1"/>
        <end position="29"/>
    </location>
</feature>
<dbReference type="Pfam" id="PF09265">
    <property type="entry name" value="Cytokin-bind"/>
    <property type="match status" value="1"/>
</dbReference>
<evidence type="ECO:0000256" key="4">
    <source>
        <dbReference type="ARBA" id="ARBA00022630"/>
    </source>
</evidence>
<dbReference type="SUPFAM" id="SSF56176">
    <property type="entry name" value="FAD-binding/transporter-associated domain-like"/>
    <property type="match status" value="1"/>
</dbReference>
<dbReference type="OrthoDB" id="415825at2759"/>
<evidence type="ECO:0000256" key="8">
    <source>
        <dbReference type="SAM" id="SignalP"/>
    </source>
</evidence>
<evidence type="ECO:0000259" key="9">
    <source>
        <dbReference type="PROSITE" id="PS51387"/>
    </source>
</evidence>
<evidence type="ECO:0000256" key="7">
    <source>
        <dbReference type="ARBA" id="ARBA00048224"/>
    </source>
</evidence>
<evidence type="ECO:0000256" key="1">
    <source>
        <dbReference type="ARBA" id="ARBA00001974"/>
    </source>
</evidence>
<dbReference type="PANTHER" id="PTHR13878">
    <property type="entry name" value="GULONOLACTONE OXIDASE"/>
    <property type="match status" value="1"/>
</dbReference>
<dbReference type="Gene3D" id="3.30.465.10">
    <property type="match status" value="1"/>
</dbReference>
<dbReference type="PROSITE" id="PS51387">
    <property type="entry name" value="FAD_PCMH"/>
    <property type="match status" value="1"/>
</dbReference>
<dbReference type="InterPro" id="IPR016170">
    <property type="entry name" value="Cytok_DH_C_sf"/>
</dbReference>
<dbReference type="Gene3D" id="3.30.43.10">
    <property type="entry name" value="Uridine Diphospho-n-acetylenolpyruvylglucosamine Reductase, domain 2"/>
    <property type="match status" value="1"/>
</dbReference>
<dbReference type="EC" id="1.5.99.12" evidence="3"/>
<keyword evidence="5" id="KW-0274">FAD</keyword>
<dbReference type="InterPro" id="IPR016164">
    <property type="entry name" value="FAD-linked_Oxase-like_C"/>
</dbReference>
<proteinExistence type="inferred from homology"/>